<accession>A0AAD1R1B5</accession>
<gene>
    <name evidence="2" type="ORF">PECUL_23A004601</name>
</gene>
<feature type="region of interest" description="Disordered" evidence="1">
    <location>
        <begin position="85"/>
        <end position="105"/>
    </location>
</feature>
<dbReference type="Proteomes" id="UP001295444">
    <property type="component" value="Chromosome 01"/>
</dbReference>
<dbReference type="PANTHER" id="PTHR21254:SF1">
    <property type="entry name" value="C2 DOMAIN-CONTAINING PROTEIN 3"/>
    <property type="match status" value="1"/>
</dbReference>
<evidence type="ECO:0000256" key="1">
    <source>
        <dbReference type="SAM" id="MobiDB-lite"/>
    </source>
</evidence>
<dbReference type="GO" id="GO:0005814">
    <property type="term" value="C:centriole"/>
    <property type="evidence" value="ECO:0007669"/>
    <property type="project" value="TreeGrafter"/>
</dbReference>
<proteinExistence type="predicted"/>
<organism evidence="2 3">
    <name type="scientific">Pelobates cultripes</name>
    <name type="common">Western spadefoot toad</name>
    <dbReference type="NCBI Taxonomy" id="61616"/>
    <lineage>
        <taxon>Eukaryota</taxon>
        <taxon>Metazoa</taxon>
        <taxon>Chordata</taxon>
        <taxon>Craniata</taxon>
        <taxon>Vertebrata</taxon>
        <taxon>Euteleostomi</taxon>
        <taxon>Amphibia</taxon>
        <taxon>Batrachia</taxon>
        <taxon>Anura</taxon>
        <taxon>Pelobatoidea</taxon>
        <taxon>Pelobatidae</taxon>
        <taxon>Pelobates</taxon>
    </lineage>
</organism>
<name>A0AAD1R1B5_PELCU</name>
<protein>
    <submittedName>
        <fullName evidence="2">C2 domain-containing 3</fullName>
    </submittedName>
</protein>
<dbReference type="GO" id="GO:0060271">
    <property type="term" value="P:cilium assembly"/>
    <property type="evidence" value="ECO:0007669"/>
    <property type="project" value="TreeGrafter"/>
</dbReference>
<reference evidence="2" key="1">
    <citation type="submission" date="2022-03" db="EMBL/GenBank/DDBJ databases">
        <authorList>
            <person name="Alioto T."/>
            <person name="Alioto T."/>
            <person name="Gomez Garrido J."/>
        </authorList>
    </citation>
    <scope>NUCLEOTIDE SEQUENCE</scope>
</reference>
<dbReference type="EMBL" id="OW240912">
    <property type="protein sequence ID" value="CAH2221134.1"/>
    <property type="molecule type" value="Genomic_DNA"/>
</dbReference>
<evidence type="ECO:0000313" key="2">
    <source>
        <dbReference type="EMBL" id="CAH2221134.1"/>
    </source>
</evidence>
<feature type="region of interest" description="Disordered" evidence="1">
    <location>
        <begin position="125"/>
        <end position="144"/>
    </location>
</feature>
<dbReference type="PANTHER" id="PTHR21254">
    <property type="entry name" value="C2 DOMAIN-CONTAINING PROTEIN 3"/>
    <property type="match status" value="1"/>
</dbReference>
<feature type="compositionally biased region" description="Polar residues" evidence="1">
    <location>
        <begin position="90"/>
        <end position="100"/>
    </location>
</feature>
<dbReference type="GO" id="GO:0071539">
    <property type="term" value="P:protein localization to centrosome"/>
    <property type="evidence" value="ECO:0007669"/>
    <property type="project" value="TreeGrafter"/>
</dbReference>
<dbReference type="GO" id="GO:0061511">
    <property type="term" value="P:centriole elongation"/>
    <property type="evidence" value="ECO:0007669"/>
    <property type="project" value="TreeGrafter"/>
</dbReference>
<sequence>MVVSALQSDPIDDPDVDLKLSPDLYSFFRTRGHSDVLKIHNSPLSKDIFLHQGRNTVLDVETPSESKAIELILGSSSLSPGYYWDGTGSPPESISGSDMYNESEFNDPQYDQSLLENLFYTAPKSDSSLSDIVSDDDDPTESLRRKSKRITVKHRGPQLDQAARKENILLENSGLTVPERPLKNSVKSNSVDLTVDRLAQLGRMHVARVVVDTLKIHPDKWAIESKINGKGKPPRPATSVKRTFFVEFHFPVSSKTKGDITVATEITRLVSSKIVSGFVKFQQRFVFPVLFSGRMIEHWWNTDLIFKIFLRNGAQKKDLWAPLTFLYETFCCLRVFL</sequence>
<dbReference type="AlphaFoldDB" id="A0AAD1R1B5"/>
<dbReference type="GO" id="GO:0034451">
    <property type="term" value="C:centriolar satellite"/>
    <property type="evidence" value="ECO:0007669"/>
    <property type="project" value="TreeGrafter"/>
</dbReference>
<keyword evidence="3" id="KW-1185">Reference proteome</keyword>
<evidence type="ECO:0000313" key="3">
    <source>
        <dbReference type="Proteomes" id="UP001295444"/>
    </source>
</evidence>